<feature type="transmembrane region" description="Helical" evidence="1">
    <location>
        <begin position="12"/>
        <end position="34"/>
    </location>
</feature>
<dbReference type="Proteomes" id="UP000578697">
    <property type="component" value="Unassembled WGS sequence"/>
</dbReference>
<name>A0A840SBW0_9SPIR</name>
<dbReference type="Pfam" id="PF09822">
    <property type="entry name" value="ABC_transp_aux"/>
    <property type="match status" value="1"/>
</dbReference>
<evidence type="ECO:0000259" key="3">
    <source>
        <dbReference type="Pfam" id="PF23357"/>
    </source>
</evidence>
<keyword evidence="1" id="KW-1133">Transmembrane helix</keyword>
<dbReference type="InterPro" id="IPR055396">
    <property type="entry name" value="DUF7088"/>
</dbReference>
<accession>A0A840SBW0</accession>
<dbReference type="RefSeq" id="WP_184651745.1">
    <property type="nucleotide sequence ID" value="NZ_JACHFR010000001.1"/>
</dbReference>
<protein>
    <submittedName>
        <fullName evidence="4">ABC-type uncharacterized transport system involved in gliding motility auxiliary subunit</fullName>
    </submittedName>
</protein>
<organism evidence="4 5">
    <name type="scientific">Treponema rectale</name>
    <dbReference type="NCBI Taxonomy" id="744512"/>
    <lineage>
        <taxon>Bacteria</taxon>
        <taxon>Pseudomonadati</taxon>
        <taxon>Spirochaetota</taxon>
        <taxon>Spirochaetia</taxon>
        <taxon>Spirochaetales</taxon>
        <taxon>Treponemataceae</taxon>
        <taxon>Treponema</taxon>
    </lineage>
</organism>
<proteinExistence type="predicted"/>
<sequence>MERKREPSDRYLFHKTAVTIITAVLLLILSIILIHRFDFTSSKKYTFSELTENTAESVSQPLSVTYYRSQTLLDRYPTLKDTEYLLRQWASLNSNISLEIKEASDTKTKKLLETEGIPAQQIETTTSESESFTTVYSAIVMDYGADRSIIPYLLDPSSLEYNLTRYTANLTERKTDYVMIVCGNGARLDQDYSYMMSYLINQGFTPVEFYISSAVSDRETQPLITDILNSGNIPEAPLIIMGTSEFSKEETDALERYILSGGKAFIATQNYTVNILDGWEIIKGNEYFKRMLFTFGIYLDEDPVCDEQSLKISSAGQAETSLNAINSKSLRYPLWPELSRQKNAPLGLIQFWPSGIVIDEEVSELENYRAEPYLYTSEKSWHLKPYDGKYTTSTSARYTPDEKYFTAVTSAVITKTNKKVPDLIVYGDQYGFNTQILNVISSSVPDFRTLNFLSDSILKLTGREELSELKYKFTQTNTLNKMQNENRSESKNRVYTLIIILPVILNIAAYCAVRFYRRRRFYEKNQY</sequence>
<reference evidence="4 5" key="1">
    <citation type="submission" date="2020-08" db="EMBL/GenBank/DDBJ databases">
        <title>Genomic Encyclopedia of Type Strains, Phase IV (KMG-IV): sequencing the most valuable type-strain genomes for metagenomic binning, comparative biology and taxonomic classification.</title>
        <authorList>
            <person name="Goeker M."/>
        </authorList>
    </citation>
    <scope>NUCLEOTIDE SEQUENCE [LARGE SCALE GENOMIC DNA]</scope>
    <source>
        <strain evidence="4 5">DSM 103679</strain>
    </source>
</reference>
<evidence type="ECO:0000256" key="1">
    <source>
        <dbReference type="SAM" id="Phobius"/>
    </source>
</evidence>
<evidence type="ECO:0000313" key="5">
    <source>
        <dbReference type="Proteomes" id="UP000578697"/>
    </source>
</evidence>
<dbReference type="Pfam" id="PF23357">
    <property type="entry name" value="DUF7088"/>
    <property type="match status" value="1"/>
</dbReference>
<keyword evidence="5" id="KW-1185">Reference proteome</keyword>
<feature type="domain" description="ABC-type uncharacterised transport system" evidence="2">
    <location>
        <begin position="233"/>
        <end position="385"/>
    </location>
</feature>
<keyword evidence="1" id="KW-0812">Transmembrane</keyword>
<gene>
    <name evidence="4" type="ORF">HNP77_000668</name>
</gene>
<evidence type="ECO:0000313" key="4">
    <source>
        <dbReference type="EMBL" id="MBB5218324.1"/>
    </source>
</evidence>
<feature type="transmembrane region" description="Helical" evidence="1">
    <location>
        <begin position="494"/>
        <end position="516"/>
    </location>
</feature>
<evidence type="ECO:0000259" key="2">
    <source>
        <dbReference type="Pfam" id="PF09822"/>
    </source>
</evidence>
<dbReference type="AlphaFoldDB" id="A0A840SBW0"/>
<dbReference type="InterPro" id="IPR019196">
    <property type="entry name" value="ABC_transp_unknown"/>
</dbReference>
<dbReference type="EMBL" id="JACHFR010000001">
    <property type="protein sequence ID" value="MBB5218324.1"/>
    <property type="molecule type" value="Genomic_DNA"/>
</dbReference>
<feature type="domain" description="DUF7088" evidence="3">
    <location>
        <begin position="42"/>
        <end position="141"/>
    </location>
</feature>
<keyword evidence="1" id="KW-0472">Membrane</keyword>
<comment type="caution">
    <text evidence="4">The sequence shown here is derived from an EMBL/GenBank/DDBJ whole genome shotgun (WGS) entry which is preliminary data.</text>
</comment>